<comment type="caution">
    <text evidence="1">The sequence shown here is derived from an EMBL/GenBank/DDBJ whole genome shotgun (WGS) entry which is preliminary data.</text>
</comment>
<accession>E9SC15</accession>
<protein>
    <submittedName>
        <fullName evidence="1">Uncharacterized protein</fullName>
    </submittedName>
</protein>
<reference evidence="1 2" key="1">
    <citation type="submission" date="2011-02" db="EMBL/GenBank/DDBJ databases">
        <authorList>
            <person name="Nelson K.E."/>
            <person name="Sutton G."/>
            <person name="Torralba M."/>
            <person name="Durkin S."/>
            <person name="Harkins D."/>
            <person name="Montgomery R."/>
            <person name="Ziemer C."/>
            <person name="Klaassens E."/>
            <person name="Ocuiv P."/>
            <person name="Morrison M."/>
        </authorList>
    </citation>
    <scope>NUCLEOTIDE SEQUENCE [LARGE SCALE GENOMIC DNA]</scope>
    <source>
        <strain evidence="1 2">8</strain>
    </source>
</reference>
<dbReference type="Proteomes" id="UP000004259">
    <property type="component" value="Unassembled WGS sequence"/>
</dbReference>
<dbReference type="eggNOG" id="ENOG502ZX0T">
    <property type="taxonomic scope" value="Bacteria"/>
</dbReference>
<dbReference type="OrthoDB" id="1822075at2"/>
<dbReference type="RefSeq" id="WP_002849433.1">
    <property type="nucleotide sequence ID" value="NZ_ADKM02000075.1"/>
</dbReference>
<evidence type="ECO:0000313" key="2">
    <source>
        <dbReference type="Proteomes" id="UP000004259"/>
    </source>
</evidence>
<evidence type="ECO:0000313" key="1">
    <source>
        <dbReference type="EMBL" id="EGC03215.1"/>
    </source>
</evidence>
<organism evidence="1 2">
    <name type="scientific">Ruminococcus albus 8</name>
    <dbReference type="NCBI Taxonomy" id="246199"/>
    <lineage>
        <taxon>Bacteria</taxon>
        <taxon>Bacillati</taxon>
        <taxon>Bacillota</taxon>
        <taxon>Clostridia</taxon>
        <taxon>Eubacteriales</taxon>
        <taxon>Oscillospiraceae</taxon>
        <taxon>Ruminococcus</taxon>
    </lineage>
</organism>
<keyword evidence="2" id="KW-1185">Reference proteome</keyword>
<gene>
    <name evidence="1" type="ORF">CUS_6832</name>
</gene>
<proteinExistence type="predicted"/>
<dbReference type="EMBL" id="ADKM02000075">
    <property type="protein sequence ID" value="EGC03215.1"/>
    <property type="molecule type" value="Genomic_DNA"/>
</dbReference>
<dbReference type="AlphaFoldDB" id="E9SC15"/>
<sequence length="98" mass="11077">MKYKEKKYTDVAEVNSSGIVFISGEKLVFSECVGENNTCVGERDIDAEPPYFEFYTSDKPTRIVFDRKGLLSDTVNQREFVKMQCLIADAGFSTLDLS</sequence>
<name>E9SC15_RUMAL</name>